<keyword evidence="2" id="KW-1185">Reference proteome</keyword>
<accession>A0ACD3AF74</accession>
<evidence type="ECO:0000313" key="2">
    <source>
        <dbReference type="Proteomes" id="UP000308600"/>
    </source>
</evidence>
<organism evidence="1 2">
    <name type="scientific">Pluteus cervinus</name>
    <dbReference type="NCBI Taxonomy" id="181527"/>
    <lineage>
        <taxon>Eukaryota</taxon>
        <taxon>Fungi</taxon>
        <taxon>Dikarya</taxon>
        <taxon>Basidiomycota</taxon>
        <taxon>Agaricomycotina</taxon>
        <taxon>Agaricomycetes</taxon>
        <taxon>Agaricomycetidae</taxon>
        <taxon>Agaricales</taxon>
        <taxon>Pluteineae</taxon>
        <taxon>Pluteaceae</taxon>
        <taxon>Pluteus</taxon>
    </lineage>
</organism>
<proteinExistence type="predicted"/>
<dbReference type="Proteomes" id="UP000308600">
    <property type="component" value="Unassembled WGS sequence"/>
</dbReference>
<dbReference type="EMBL" id="ML208483">
    <property type="protein sequence ID" value="TFK64242.1"/>
    <property type="molecule type" value="Genomic_DNA"/>
</dbReference>
<name>A0ACD3AF74_9AGAR</name>
<evidence type="ECO:0000313" key="1">
    <source>
        <dbReference type="EMBL" id="TFK64242.1"/>
    </source>
</evidence>
<reference evidence="1 2" key="1">
    <citation type="journal article" date="2019" name="Nat. Ecol. Evol.">
        <title>Megaphylogeny resolves global patterns of mushroom evolution.</title>
        <authorList>
            <person name="Varga T."/>
            <person name="Krizsan K."/>
            <person name="Foldi C."/>
            <person name="Dima B."/>
            <person name="Sanchez-Garcia M."/>
            <person name="Sanchez-Ramirez S."/>
            <person name="Szollosi G.J."/>
            <person name="Szarkandi J.G."/>
            <person name="Papp V."/>
            <person name="Albert L."/>
            <person name="Andreopoulos W."/>
            <person name="Angelini C."/>
            <person name="Antonin V."/>
            <person name="Barry K.W."/>
            <person name="Bougher N.L."/>
            <person name="Buchanan P."/>
            <person name="Buyck B."/>
            <person name="Bense V."/>
            <person name="Catcheside P."/>
            <person name="Chovatia M."/>
            <person name="Cooper J."/>
            <person name="Damon W."/>
            <person name="Desjardin D."/>
            <person name="Finy P."/>
            <person name="Geml J."/>
            <person name="Haridas S."/>
            <person name="Hughes K."/>
            <person name="Justo A."/>
            <person name="Karasinski D."/>
            <person name="Kautmanova I."/>
            <person name="Kiss B."/>
            <person name="Kocsube S."/>
            <person name="Kotiranta H."/>
            <person name="LaButti K.M."/>
            <person name="Lechner B.E."/>
            <person name="Liimatainen K."/>
            <person name="Lipzen A."/>
            <person name="Lukacs Z."/>
            <person name="Mihaltcheva S."/>
            <person name="Morgado L.N."/>
            <person name="Niskanen T."/>
            <person name="Noordeloos M.E."/>
            <person name="Ohm R.A."/>
            <person name="Ortiz-Santana B."/>
            <person name="Ovrebo C."/>
            <person name="Racz N."/>
            <person name="Riley R."/>
            <person name="Savchenko A."/>
            <person name="Shiryaev A."/>
            <person name="Soop K."/>
            <person name="Spirin V."/>
            <person name="Szebenyi C."/>
            <person name="Tomsovsky M."/>
            <person name="Tulloss R.E."/>
            <person name="Uehling J."/>
            <person name="Grigoriev I.V."/>
            <person name="Vagvolgyi C."/>
            <person name="Papp T."/>
            <person name="Martin F.M."/>
            <person name="Miettinen O."/>
            <person name="Hibbett D.S."/>
            <person name="Nagy L.G."/>
        </authorList>
    </citation>
    <scope>NUCLEOTIDE SEQUENCE [LARGE SCALE GENOMIC DNA]</scope>
    <source>
        <strain evidence="1 2">NL-1719</strain>
    </source>
</reference>
<protein>
    <submittedName>
        <fullName evidence="1">Uncharacterized protein</fullName>
    </submittedName>
</protein>
<gene>
    <name evidence="1" type="ORF">BDN72DRAFT_881621</name>
</gene>
<sequence>MFFNVTTFFKRRVPVCATIDKAVMGDNVGLYYITSPEPSTFNEGTYQSTFKHDDQHIEYSNDIPSTSQIPLLSTLPDPSEASNDVINIFMPIVVCLAFIRRVYQLVRSLDDRIEINNLILQWYTALRIEIDLRACAIQLRGLVERPQNPYLDFLEYEWLEILDEVSRYEALVKGDVIRQGGVPIDKVESPLVYESLGSLQNMIAVTMGSLSVGYREKARRKGKGSEGGHTRGASKIRTKSGTDFRKVYKRDSLMNIKIESGTFSCEVWRPQTDDYPNPEDLEKLKGPYPNDLPDSEPLILEPGNANWSEEIAPVPFVKLYGSHNEIAIPELGRQPSPSPSARARFNIEDDYESTLDEVTIQKAMKATSGSKPIISILRKPVAGSTFLEILTPVVSNESALQVASSSQGKLGRSASSLVRQTDRFRPGASGSKFVEHLIPVLSEEEALKLLGPQPGDFPVPSASFKSTRSSRRKEHRRTIGKRIVNQAAVPRPSARFSFCASSDVQGSNENCRIRVSTEHESRNTQEFSLVSIPDPNALGDEDAHSILKERFPLLFMGRRKAESTRRISDAELAPYLDRARSMKPQARREEDAFLPESHFSNQHQARMKATRERAIQRSMASFAGHSVEVSVDLSVTARPSASSTKSSRRRSRIPVMSKTGIAPSSPSLAMTHSSTPADGASLRPATRLRLPSPRSTWAYALATSSIQVASSILPAPGPPPALPLPPIPSTSLRQMIQASRRRHHRVESPRKLPTASTSSILPLSSSQSPKSPQPPSKNFKSRPPRPSKSRKENIRPTWK</sequence>